<organism evidence="9 10">
    <name type="scientific">Bacillus cereus</name>
    <dbReference type="NCBI Taxonomy" id="1396"/>
    <lineage>
        <taxon>Bacteria</taxon>
        <taxon>Bacillati</taxon>
        <taxon>Bacillota</taxon>
        <taxon>Bacilli</taxon>
        <taxon>Bacillales</taxon>
        <taxon>Bacillaceae</taxon>
        <taxon>Bacillus</taxon>
        <taxon>Bacillus cereus group</taxon>
    </lineage>
</organism>
<evidence type="ECO:0000256" key="1">
    <source>
        <dbReference type="ARBA" id="ARBA00022908"/>
    </source>
</evidence>
<dbReference type="CDD" id="cd03768">
    <property type="entry name" value="SR_ResInv"/>
    <property type="match status" value="1"/>
</dbReference>
<evidence type="ECO:0000256" key="4">
    <source>
        <dbReference type="PIRSR" id="PIRSR606118-50"/>
    </source>
</evidence>
<dbReference type="SUPFAM" id="SSF53041">
    <property type="entry name" value="Resolvase-like"/>
    <property type="match status" value="1"/>
</dbReference>
<dbReference type="Pfam" id="PF00239">
    <property type="entry name" value="Resolvase"/>
    <property type="match status" value="1"/>
</dbReference>
<gene>
    <name evidence="9" type="ORF">COI98_32575</name>
</gene>
<evidence type="ECO:0000256" key="6">
    <source>
        <dbReference type="SAM" id="Coils"/>
    </source>
</evidence>
<keyword evidence="6" id="KW-0175">Coiled coil</keyword>
<evidence type="ECO:0000259" key="7">
    <source>
        <dbReference type="PROSITE" id="PS51736"/>
    </source>
</evidence>
<keyword evidence="1" id="KW-0229">DNA integration</keyword>
<dbReference type="PROSITE" id="PS00397">
    <property type="entry name" value="RECOMBINASES_1"/>
    <property type="match status" value="1"/>
</dbReference>
<dbReference type="PANTHER" id="PTHR30461:SF23">
    <property type="entry name" value="DNA RECOMBINASE-RELATED"/>
    <property type="match status" value="1"/>
</dbReference>
<feature type="active site" description="O-(5'-phospho-DNA)-serine intermediate" evidence="4 5">
    <location>
        <position position="11"/>
    </location>
</feature>
<dbReference type="AlphaFoldDB" id="A0A9X6WTS5"/>
<evidence type="ECO:0000313" key="9">
    <source>
        <dbReference type="EMBL" id="PFK03593.1"/>
    </source>
</evidence>
<dbReference type="Pfam" id="PF07508">
    <property type="entry name" value="Recombinase"/>
    <property type="match status" value="1"/>
</dbReference>
<dbReference type="PANTHER" id="PTHR30461">
    <property type="entry name" value="DNA-INVERTASE FROM LAMBDOID PROPHAGE"/>
    <property type="match status" value="1"/>
</dbReference>
<dbReference type="InterPro" id="IPR038109">
    <property type="entry name" value="DNA_bind_recomb_sf"/>
</dbReference>
<keyword evidence="2" id="KW-0238">DNA-binding</keyword>
<name>A0A9X6WTS5_BACCE</name>
<dbReference type="InterPro" id="IPR006118">
    <property type="entry name" value="Recombinase_CS"/>
</dbReference>
<feature type="domain" description="Recombinase" evidence="8">
    <location>
        <begin position="158"/>
        <end position="257"/>
    </location>
</feature>
<dbReference type="InterPro" id="IPR006119">
    <property type="entry name" value="Resolv_N"/>
</dbReference>
<dbReference type="GO" id="GO:0015074">
    <property type="term" value="P:DNA integration"/>
    <property type="evidence" value="ECO:0007669"/>
    <property type="project" value="UniProtKB-KW"/>
</dbReference>
<dbReference type="GO" id="GO:0000150">
    <property type="term" value="F:DNA strand exchange activity"/>
    <property type="evidence" value="ECO:0007669"/>
    <property type="project" value="InterPro"/>
</dbReference>
<evidence type="ECO:0000256" key="3">
    <source>
        <dbReference type="ARBA" id="ARBA00023172"/>
    </source>
</evidence>
<keyword evidence="3" id="KW-0233">DNA recombination</keyword>
<evidence type="ECO:0000256" key="5">
    <source>
        <dbReference type="PROSITE-ProRule" id="PRU10137"/>
    </source>
</evidence>
<dbReference type="GO" id="GO:0003677">
    <property type="term" value="F:DNA binding"/>
    <property type="evidence" value="ECO:0007669"/>
    <property type="project" value="UniProtKB-KW"/>
</dbReference>
<dbReference type="SMART" id="SM00857">
    <property type="entry name" value="Resolvase"/>
    <property type="match status" value="1"/>
</dbReference>
<dbReference type="PROSITE" id="PS51736">
    <property type="entry name" value="RECOMBINASES_3"/>
    <property type="match status" value="1"/>
</dbReference>
<dbReference type="RefSeq" id="WP_098584760.1">
    <property type="nucleotide sequence ID" value="NZ_NUWJ01000465.1"/>
</dbReference>
<dbReference type="InterPro" id="IPR050639">
    <property type="entry name" value="SSR_resolvase"/>
</dbReference>
<sequence length="453" mass="53453">MTKAAIYIRVSTQEQVENYSIEVQRERIRAYCTAKNWDVYDEYIDGGYSGSNLERPAIKKLLSDLKNIDVVVVYKLDRLSRSQRDTLELIEEHFLKNSVDFVSITETLDTSTPFGKAMIGILSVFAQLERETIAERMRMGHLKRAEKGLRGNGGDYDPAGYTREDGHLIIKKDEANHIKRAFDLYEQYYSITKVQEILKEEGYSIWRFRRYRDILSNTLYIGRVTFSGIEYEGQHEPIISLEQFKRVQALLKRHKGHNAHKAKQSLLSGLITCSCCGENYVAYSTGKSKDVESKRYYYYICRAKRFPAEYEKRCMNKTWSRKKLEEVVISELKSINEEKKQTNKKEKKINYEKLIKDIDKKMERLLDLFMNTTNISKSLLEQQMEKLNLEKEKLLLKQRRSEEESLSRKVTLTTIDELFETLDFKEKQIIINNFIEQIYIDHENVEVIWRFQS</sequence>
<feature type="coiled-coil region" evidence="6">
    <location>
        <begin position="344"/>
        <end position="404"/>
    </location>
</feature>
<evidence type="ECO:0000256" key="2">
    <source>
        <dbReference type="ARBA" id="ARBA00023125"/>
    </source>
</evidence>
<dbReference type="InterPro" id="IPR011109">
    <property type="entry name" value="DNA_bind_recombinase_dom"/>
</dbReference>
<dbReference type="Gene3D" id="3.40.50.1390">
    <property type="entry name" value="Resolvase, N-terminal catalytic domain"/>
    <property type="match status" value="1"/>
</dbReference>
<evidence type="ECO:0000259" key="8">
    <source>
        <dbReference type="PROSITE" id="PS51737"/>
    </source>
</evidence>
<feature type="domain" description="Resolvase/invertase-type recombinase catalytic" evidence="7">
    <location>
        <begin position="3"/>
        <end position="148"/>
    </location>
</feature>
<dbReference type="Pfam" id="PF13408">
    <property type="entry name" value="Zn_ribbon_recom"/>
    <property type="match status" value="1"/>
</dbReference>
<protein>
    <submittedName>
        <fullName evidence="9">Recombinase family protein</fullName>
    </submittedName>
</protein>
<dbReference type="EMBL" id="NUWJ01000465">
    <property type="protein sequence ID" value="PFK03593.1"/>
    <property type="molecule type" value="Genomic_DNA"/>
</dbReference>
<dbReference type="FunFam" id="3.40.50.1390:FF:000009">
    <property type="entry name" value="Recombinase family protein"/>
    <property type="match status" value="1"/>
</dbReference>
<comment type="caution">
    <text evidence="9">The sequence shown here is derived from an EMBL/GenBank/DDBJ whole genome shotgun (WGS) entry which is preliminary data.</text>
</comment>
<accession>A0A9X6WTS5</accession>
<proteinExistence type="predicted"/>
<dbReference type="InterPro" id="IPR025827">
    <property type="entry name" value="Zn_ribbon_recom_dom"/>
</dbReference>
<evidence type="ECO:0000313" key="10">
    <source>
        <dbReference type="Proteomes" id="UP000224413"/>
    </source>
</evidence>
<dbReference type="InterPro" id="IPR036162">
    <property type="entry name" value="Resolvase-like_N_sf"/>
</dbReference>
<dbReference type="PROSITE" id="PS51737">
    <property type="entry name" value="RECOMBINASE_DNA_BIND"/>
    <property type="match status" value="1"/>
</dbReference>
<reference evidence="9 10" key="1">
    <citation type="submission" date="2017-09" db="EMBL/GenBank/DDBJ databases">
        <title>Large-scale bioinformatics analysis of Bacillus genomes uncovers conserved roles of natural products in bacterial physiology.</title>
        <authorList>
            <consortium name="Agbiome Team Llc"/>
            <person name="Bleich R.M."/>
            <person name="Grubbs K.J."/>
            <person name="Santa Maria K.C."/>
            <person name="Allen S.E."/>
            <person name="Farag S."/>
            <person name="Shank E.A."/>
            <person name="Bowers A."/>
        </authorList>
    </citation>
    <scope>NUCLEOTIDE SEQUENCE [LARGE SCALE GENOMIC DNA]</scope>
    <source>
        <strain evidence="9 10">AFS083741</strain>
    </source>
</reference>
<dbReference type="Proteomes" id="UP000224413">
    <property type="component" value="Unassembled WGS sequence"/>
</dbReference>
<dbReference type="Gene3D" id="3.90.1750.20">
    <property type="entry name" value="Putative Large Serine Recombinase, Chain B, Domain 2"/>
    <property type="match status" value="1"/>
</dbReference>